<dbReference type="GO" id="GO:0015721">
    <property type="term" value="P:bile acid and bile salt transport"/>
    <property type="evidence" value="ECO:0007669"/>
    <property type="project" value="TreeGrafter"/>
</dbReference>
<dbReference type="NCBIfam" id="TIGR01730">
    <property type="entry name" value="RND_mfp"/>
    <property type="match status" value="1"/>
</dbReference>
<dbReference type="SUPFAM" id="SSF111369">
    <property type="entry name" value="HlyD-like secretion proteins"/>
    <property type="match status" value="1"/>
</dbReference>
<proteinExistence type="inferred from homology"/>
<feature type="signal peptide" evidence="4">
    <location>
        <begin position="1"/>
        <end position="38"/>
    </location>
</feature>
<dbReference type="InterPro" id="IPR006143">
    <property type="entry name" value="RND_pump_MFP"/>
</dbReference>
<dbReference type="GO" id="GO:0022857">
    <property type="term" value="F:transmembrane transporter activity"/>
    <property type="evidence" value="ECO:0007669"/>
    <property type="project" value="InterPro"/>
</dbReference>
<evidence type="ECO:0000256" key="1">
    <source>
        <dbReference type="ARBA" id="ARBA00009477"/>
    </source>
</evidence>
<comment type="similarity">
    <text evidence="1">Belongs to the membrane fusion protein (MFP) (TC 8.A.1) family.</text>
</comment>
<dbReference type="Gene3D" id="1.10.287.470">
    <property type="entry name" value="Helix hairpin bin"/>
    <property type="match status" value="1"/>
</dbReference>
<name>A0A1G9KD86_9RHOB</name>
<evidence type="ECO:0000256" key="3">
    <source>
        <dbReference type="SAM" id="MobiDB-lite"/>
    </source>
</evidence>
<dbReference type="InterPro" id="IPR058625">
    <property type="entry name" value="MdtA-like_BSH"/>
</dbReference>
<feature type="chain" id="PRO_5011546542" evidence="4">
    <location>
        <begin position="39"/>
        <end position="461"/>
    </location>
</feature>
<evidence type="ECO:0000259" key="6">
    <source>
        <dbReference type="Pfam" id="PF25944"/>
    </source>
</evidence>
<feature type="domain" description="Multidrug resistance protein MdtA-like beta-barrel" evidence="6">
    <location>
        <begin position="223"/>
        <end position="311"/>
    </location>
</feature>
<feature type="region of interest" description="Disordered" evidence="3">
    <location>
        <begin position="405"/>
        <end position="461"/>
    </location>
</feature>
<dbReference type="Pfam" id="PF25944">
    <property type="entry name" value="Beta-barrel_RND"/>
    <property type="match status" value="1"/>
</dbReference>
<accession>A0A1G9KD86</accession>
<gene>
    <name evidence="7" type="ORF">SAMN04487971_11180</name>
</gene>
<evidence type="ECO:0000256" key="4">
    <source>
        <dbReference type="SAM" id="SignalP"/>
    </source>
</evidence>
<dbReference type="Gene3D" id="2.40.50.100">
    <property type="match status" value="1"/>
</dbReference>
<keyword evidence="4" id="KW-0732">Signal</keyword>
<evidence type="ECO:0000259" key="5">
    <source>
        <dbReference type="Pfam" id="PF25917"/>
    </source>
</evidence>
<dbReference type="GO" id="GO:0005886">
    <property type="term" value="C:plasma membrane"/>
    <property type="evidence" value="ECO:0007669"/>
    <property type="project" value="TreeGrafter"/>
</dbReference>
<keyword evidence="8" id="KW-1185">Reference proteome</keyword>
<dbReference type="EMBL" id="FNGE01000011">
    <property type="protein sequence ID" value="SDL47364.1"/>
    <property type="molecule type" value="Genomic_DNA"/>
</dbReference>
<dbReference type="AlphaFoldDB" id="A0A1G9KD86"/>
<feature type="compositionally biased region" description="Low complexity" evidence="3">
    <location>
        <begin position="422"/>
        <end position="461"/>
    </location>
</feature>
<dbReference type="PANTHER" id="PTHR30158:SF3">
    <property type="entry name" value="MULTIDRUG EFFLUX PUMP SUBUNIT ACRA-RELATED"/>
    <property type="match status" value="1"/>
</dbReference>
<feature type="compositionally biased region" description="Low complexity" evidence="3">
    <location>
        <begin position="405"/>
        <end position="414"/>
    </location>
</feature>
<dbReference type="STRING" id="525640.SAMN04487971_11180"/>
<sequence length="461" mass="47273">MTLRLHLPLWKLHAGRAAAVAALAALTLMLADPGLAQAPPGPGGPGAQGPREVGVMRLERQTVPVTVTLPGRAVAYQETAIRPQVGGEIVEIAYQPGVRVTAGTVLFRLDDDQLAATLSAAEAAVTSAEAAVQGATATVGRYDRLQGTGVSQAELETAQVALANARASLSAAEAERALAQLAVDRTAIRSPIDGIPDIANVSIGDLVTANQAEALTTVTQLDPIYVDVSQSRASVLRNRERRSAGILMRPEAADARLILETGQAYSEPGQIVAPGRQVSSTTGTVPYRWQFPNPNRLILPGQFVRVQVTIGAVEGVLVPQGPTRRSATGELTAFVAREGRAEQVVLTEAGTHESNWIVTEGVQAGDLLILDGLTNLEDGDEITTLAVTIDPEGVVRELSGAEELAADDPAPAGPGSAGGPGVEVAAGDARTPPPMAAQAAAAELPSAAGPARGPAASTAAN</sequence>
<dbReference type="PANTHER" id="PTHR30158">
    <property type="entry name" value="ACRA/E-RELATED COMPONENT OF DRUG EFFLUX TRANSPORTER"/>
    <property type="match status" value="1"/>
</dbReference>
<dbReference type="InterPro" id="IPR058626">
    <property type="entry name" value="MdtA-like_b-barrel"/>
</dbReference>
<dbReference type="RefSeq" id="WP_090756517.1">
    <property type="nucleotide sequence ID" value="NZ_FNGE01000011.1"/>
</dbReference>
<feature type="domain" description="Multidrug resistance protein MdtA-like barrel-sandwich hybrid" evidence="5">
    <location>
        <begin position="80"/>
        <end position="218"/>
    </location>
</feature>
<dbReference type="Pfam" id="PF25917">
    <property type="entry name" value="BSH_RND"/>
    <property type="match status" value="1"/>
</dbReference>
<reference evidence="8" key="1">
    <citation type="submission" date="2016-10" db="EMBL/GenBank/DDBJ databases">
        <authorList>
            <person name="Varghese N."/>
            <person name="Submissions S."/>
        </authorList>
    </citation>
    <scope>NUCLEOTIDE SEQUENCE [LARGE SCALE GENOMIC DNA]</scope>
    <source>
        <strain evidence="8">CGMCC 1.7655</strain>
    </source>
</reference>
<evidence type="ECO:0000256" key="2">
    <source>
        <dbReference type="SAM" id="Coils"/>
    </source>
</evidence>
<dbReference type="Proteomes" id="UP000199555">
    <property type="component" value="Unassembled WGS sequence"/>
</dbReference>
<feature type="coiled-coil region" evidence="2">
    <location>
        <begin position="155"/>
        <end position="182"/>
    </location>
</feature>
<protein>
    <submittedName>
        <fullName evidence="7">Membrane fusion protein, multidrug efflux system</fullName>
    </submittedName>
</protein>
<organism evidence="7 8">
    <name type="scientific">Paracoccus chinensis</name>
    <dbReference type="NCBI Taxonomy" id="525640"/>
    <lineage>
        <taxon>Bacteria</taxon>
        <taxon>Pseudomonadati</taxon>
        <taxon>Pseudomonadota</taxon>
        <taxon>Alphaproteobacteria</taxon>
        <taxon>Rhodobacterales</taxon>
        <taxon>Paracoccaceae</taxon>
        <taxon>Paracoccus</taxon>
    </lineage>
</organism>
<dbReference type="OrthoDB" id="7811737at2"/>
<dbReference type="Gene3D" id="2.40.30.170">
    <property type="match status" value="1"/>
</dbReference>
<dbReference type="Gene3D" id="2.40.420.20">
    <property type="match status" value="1"/>
</dbReference>
<evidence type="ECO:0000313" key="8">
    <source>
        <dbReference type="Proteomes" id="UP000199555"/>
    </source>
</evidence>
<keyword evidence="2" id="KW-0175">Coiled coil</keyword>
<dbReference type="GO" id="GO:0046677">
    <property type="term" value="P:response to antibiotic"/>
    <property type="evidence" value="ECO:0007669"/>
    <property type="project" value="TreeGrafter"/>
</dbReference>
<evidence type="ECO:0000313" key="7">
    <source>
        <dbReference type="EMBL" id="SDL47364.1"/>
    </source>
</evidence>